<evidence type="ECO:0000259" key="2">
    <source>
        <dbReference type="Pfam" id="PF24035"/>
    </source>
</evidence>
<dbReference type="RefSeq" id="WP_188879625.1">
    <property type="nucleotide sequence ID" value="NZ_BMOQ01000007.1"/>
</dbReference>
<keyword evidence="1" id="KW-0812">Transmembrane</keyword>
<proteinExistence type="predicted"/>
<comment type="caution">
    <text evidence="3">The sequence shown here is derived from an EMBL/GenBank/DDBJ whole genome shotgun (WGS) entry which is preliminary data.</text>
</comment>
<dbReference type="OrthoDB" id="331021at2157"/>
<dbReference type="InterPro" id="IPR055768">
    <property type="entry name" value="DUF7344"/>
</dbReference>
<evidence type="ECO:0000313" key="4">
    <source>
        <dbReference type="Proteomes" id="UP000608850"/>
    </source>
</evidence>
<dbReference type="Pfam" id="PF24035">
    <property type="entry name" value="DUF7344"/>
    <property type="match status" value="1"/>
</dbReference>
<feature type="transmembrane region" description="Helical" evidence="1">
    <location>
        <begin position="147"/>
        <end position="167"/>
    </location>
</feature>
<dbReference type="EMBL" id="BMOQ01000007">
    <property type="protein sequence ID" value="GGN22768.1"/>
    <property type="molecule type" value="Genomic_DNA"/>
</dbReference>
<gene>
    <name evidence="3" type="ORF">GCM10009021_25460</name>
</gene>
<evidence type="ECO:0000313" key="3">
    <source>
        <dbReference type="EMBL" id="GGN22768.1"/>
    </source>
</evidence>
<name>A0A830GD47_9EURY</name>
<protein>
    <recommendedName>
        <fullName evidence="2">DUF7344 domain-containing protein</fullName>
    </recommendedName>
</protein>
<keyword evidence="4" id="KW-1185">Reference proteome</keyword>
<sequence>MGEEQSGELTEDDLFEVLSNRRRRYAVHALKDEEEGATIGDVAEQVAAWEYDTEVEAVSYDERKRVYTALQQSHLPKMDEAGVVDYDKDRGTVEPTEVLEDVDVYLDVVRGRELPWSEYYLGLSAVSASLLAAIWIDVPLFSVLSDVSWAVVIVAAFATSSAIHTYYAQTTEMSATDEPPELDYR</sequence>
<dbReference type="Gene3D" id="1.10.10.10">
    <property type="entry name" value="Winged helix-like DNA-binding domain superfamily/Winged helix DNA-binding domain"/>
    <property type="match status" value="1"/>
</dbReference>
<feature type="transmembrane region" description="Helical" evidence="1">
    <location>
        <begin position="119"/>
        <end position="141"/>
    </location>
</feature>
<keyword evidence="1" id="KW-0472">Membrane</keyword>
<dbReference type="AlphaFoldDB" id="A0A830GD47"/>
<keyword evidence="1" id="KW-1133">Transmembrane helix</keyword>
<dbReference type="Proteomes" id="UP000608850">
    <property type="component" value="Unassembled WGS sequence"/>
</dbReference>
<feature type="domain" description="DUF7344" evidence="2">
    <location>
        <begin position="15"/>
        <end position="94"/>
    </location>
</feature>
<accession>A0A830GD47</accession>
<evidence type="ECO:0000256" key="1">
    <source>
        <dbReference type="SAM" id="Phobius"/>
    </source>
</evidence>
<organism evidence="3 4">
    <name type="scientific">Halarchaeum nitratireducens</name>
    <dbReference type="NCBI Taxonomy" id="489913"/>
    <lineage>
        <taxon>Archaea</taxon>
        <taxon>Methanobacteriati</taxon>
        <taxon>Methanobacteriota</taxon>
        <taxon>Stenosarchaea group</taxon>
        <taxon>Halobacteria</taxon>
        <taxon>Halobacteriales</taxon>
        <taxon>Halobacteriaceae</taxon>
    </lineage>
</organism>
<reference evidence="3 4" key="1">
    <citation type="journal article" date="2019" name="Int. J. Syst. Evol. Microbiol.">
        <title>The Global Catalogue of Microorganisms (GCM) 10K type strain sequencing project: providing services to taxonomists for standard genome sequencing and annotation.</title>
        <authorList>
            <consortium name="The Broad Institute Genomics Platform"/>
            <consortium name="The Broad Institute Genome Sequencing Center for Infectious Disease"/>
            <person name="Wu L."/>
            <person name="Ma J."/>
        </authorList>
    </citation>
    <scope>NUCLEOTIDE SEQUENCE [LARGE SCALE GENOMIC DNA]</scope>
    <source>
        <strain evidence="3 4">JCM 16331</strain>
    </source>
</reference>
<dbReference type="InterPro" id="IPR036388">
    <property type="entry name" value="WH-like_DNA-bd_sf"/>
</dbReference>